<protein>
    <submittedName>
        <fullName evidence="2">Uncharacterized protein</fullName>
    </submittedName>
</protein>
<dbReference type="AlphaFoldDB" id="A0A6A4INJ6"/>
<gene>
    <name evidence="2" type="ORF">BT96DRAFT_983646</name>
</gene>
<feature type="compositionally biased region" description="Polar residues" evidence="1">
    <location>
        <begin position="1"/>
        <end position="14"/>
    </location>
</feature>
<proteinExistence type="predicted"/>
<feature type="region of interest" description="Disordered" evidence="1">
    <location>
        <begin position="1"/>
        <end position="79"/>
    </location>
</feature>
<reference evidence="2" key="1">
    <citation type="journal article" date="2019" name="Environ. Microbiol.">
        <title>Fungal ecological strategies reflected in gene transcription - a case study of two litter decomposers.</title>
        <authorList>
            <person name="Barbi F."/>
            <person name="Kohler A."/>
            <person name="Barry K."/>
            <person name="Baskaran P."/>
            <person name="Daum C."/>
            <person name="Fauchery L."/>
            <person name="Ihrmark K."/>
            <person name="Kuo A."/>
            <person name="LaButti K."/>
            <person name="Lipzen A."/>
            <person name="Morin E."/>
            <person name="Grigoriev I.V."/>
            <person name="Henrissat B."/>
            <person name="Lindahl B."/>
            <person name="Martin F."/>
        </authorList>
    </citation>
    <scope>NUCLEOTIDE SEQUENCE</scope>
    <source>
        <strain evidence="2">JB14</strain>
    </source>
</reference>
<dbReference type="EMBL" id="ML769384">
    <property type="protein sequence ID" value="KAE9410983.1"/>
    <property type="molecule type" value="Genomic_DNA"/>
</dbReference>
<dbReference type="Proteomes" id="UP000799118">
    <property type="component" value="Unassembled WGS sequence"/>
</dbReference>
<feature type="compositionally biased region" description="Basic and acidic residues" evidence="1">
    <location>
        <begin position="32"/>
        <end position="43"/>
    </location>
</feature>
<name>A0A6A4INJ6_9AGAR</name>
<evidence type="ECO:0000256" key="1">
    <source>
        <dbReference type="SAM" id="MobiDB-lite"/>
    </source>
</evidence>
<keyword evidence="3" id="KW-1185">Reference proteome</keyword>
<organism evidence="2 3">
    <name type="scientific">Gymnopus androsaceus JB14</name>
    <dbReference type="NCBI Taxonomy" id="1447944"/>
    <lineage>
        <taxon>Eukaryota</taxon>
        <taxon>Fungi</taxon>
        <taxon>Dikarya</taxon>
        <taxon>Basidiomycota</taxon>
        <taxon>Agaricomycotina</taxon>
        <taxon>Agaricomycetes</taxon>
        <taxon>Agaricomycetidae</taxon>
        <taxon>Agaricales</taxon>
        <taxon>Marasmiineae</taxon>
        <taxon>Omphalotaceae</taxon>
        <taxon>Gymnopus</taxon>
    </lineage>
</organism>
<feature type="compositionally biased region" description="Polar residues" evidence="1">
    <location>
        <begin position="59"/>
        <end position="78"/>
    </location>
</feature>
<evidence type="ECO:0000313" key="3">
    <source>
        <dbReference type="Proteomes" id="UP000799118"/>
    </source>
</evidence>
<sequence length="145" mass="16115">MTTTSSASTRSVKSATPKLPNISTVTTVPPWAKDEPPSPKEEVSSTPQPQSRPEDLASFRSNSDYGHNNRNTSGSGSLSRWWAFTLPRQAGRIPQNTDELPQLRPLNRKSSTFRDRRKSWLREPAASLSKRAFEKSSVGSGTWWG</sequence>
<evidence type="ECO:0000313" key="2">
    <source>
        <dbReference type="EMBL" id="KAE9410983.1"/>
    </source>
</evidence>
<accession>A0A6A4INJ6</accession>
<feature type="region of interest" description="Disordered" evidence="1">
    <location>
        <begin position="93"/>
        <end position="118"/>
    </location>
</feature>